<keyword evidence="2" id="KW-1185">Reference proteome</keyword>
<dbReference type="Proteomes" id="UP001144978">
    <property type="component" value="Unassembled WGS sequence"/>
</dbReference>
<comment type="caution">
    <text evidence="1">The sequence shown here is derived from an EMBL/GenBank/DDBJ whole genome shotgun (WGS) entry which is preliminary data.</text>
</comment>
<proteinExistence type="predicted"/>
<accession>A0ACC1NN82</accession>
<name>A0ACC1NN82_9APHY</name>
<evidence type="ECO:0000313" key="2">
    <source>
        <dbReference type="Proteomes" id="UP001144978"/>
    </source>
</evidence>
<evidence type="ECO:0000313" key="1">
    <source>
        <dbReference type="EMBL" id="KAJ2980548.1"/>
    </source>
</evidence>
<organism evidence="1 2">
    <name type="scientific">Trametes sanguinea</name>
    <dbReference type="NCBI Taxonomy" id="158606"/>
    <lineage>
        <taxon>Eukaryota</taxon>
        <taxon>Fungi</taxon>
        <taxon>Dikarya</taxon>
        <taxon>Basidiomycota</taxon>
        <taxon>Agaricomycotina</taxon>
        <taxon>Agaricomycetes</taxon>
        <taxon>Polyporales</taxon>
        <taxon>Polyporaceae</taxon>
        <taxon>Trametes</taxon>
    </lineage>
</organism>
<sequence>MAPHFTTNQRASLAGFSAVTATVVCYVADVVLGAAVLVKKPLSAILAISVCGILILTTVSSAIGLAESFVGSYHLCRLLPFSFLPSCRSSLASTLSARGVDFPNLMSIQHRALDSFVGQSTAGSDLALNIKHAELAVHDLIGMVRGSNLTNRQVLSDALLEFVYDAKEAGRGLQLFSAKVHTSLDGISAFNAHALHELQVIRAQGVKESSHAALTRTFWMTMETFSAYVSRLILEATRTAGYLDRLEERLVTAHMLCTREEFITADARDELLWRLWTILGGNRKQLRDLKNRSVVLCKVQEYRSLSAAYIAAAMQSLMAIEADLTELRDRLAGGDDLDIPRIPIEVHIASIEGALCRLLEEKLKGRGKGVLRREFERVDAYVYSTDSAGGLDSRPP</sequence>
<reference evidence="1" key="1">
    <citation type="submission" date="2022-08" db="EMBL/GenBank/DDBJ databases">
        <title>Genome Sequence of Pycnoporus sanguineus.</title>
        <authorList>
            <person name="Buettner E."/>
        </authorList>
    </citation>
    <scope>NUCLEOTIDE SEQUENCE</scope>
    <source>
        <strain evidence="1">CG-C14</strain>
    </source>
</reference>
<protein>
    <submittedName>
        <fullName evidence="1">Uncharacterized protein</fullName>
    </submittedName>
</protein>
<dbReference type="EMBL" id="JANSHE010004136">
    <property type="protein sequence ID" value="KAJ2980548.1"/>
    <property type="molecule type" value="Genomic_DNA"/>
</dbReference>
<gene>
    <name evidence="1" type="ORF">NUW54_g10991</name>
</gene>